<accession>A0A654KGD0</accession>
<evidence type="ECO:0000313" key="2">
    <source>
        <dbReference type="Proteomes" id="UP000007472"/>
    </source>
</evidence>
<reference evidence="1 2" key="1">
    <citation type="journal article" date="2011" name="J. Bacteriol.">
        <title>Genome sequence of Taylorella equigenitalis MCE9, the causative agent of contagious equine metritis.</title>
        <authorList>
            <person name="Hebert L."/>
            <person name="Moumen B."/>
            <person name="Duquesne F."/>
            <person name="Breuil M.F."/>
            <person name="Laugier C."/>
            <person name="Batto J.M."/>
            <person name="Renault P."/>
            <person name="Petry S."/>
        </authorList>
    </citation>
    <scope>NUCLEOTIDE SEQUENCE [LARGE SCALE GENOMIC DNA]</scope>
    <source>
        <strain evidence="1 2">MCE9</strain>
    </source>
</reference>
<gene>
    <name evidence="1" type="ordered locus">TEQUI_0552</name>
</gene>
<dbReference type="KEGG" id="teq:TEQUI_0552"/>
<organism evidence="1 2">
    <name type="scientific">Taylorella equigenitalis (strain MCE9)</name>
    <dbReference type="NCBI Taxonomy" id="937774"/>
    <lineage>
        <taxon>Bacteria</taxon>
        <taxon>Pseudomonadati</taxon>
        <taxon>Pseudomonadota</taxon>
        <taxon>Betaproteobacteria</taxon>
        <taxon>Burkholderiales</taxon>
        <taxon>Alcaligenaceae</taxon>
        <taxon>Taylorella</taxon>
    </lineage>
</organism>
<evidence type="ECO:0000313" key="1">
    <source>
        <dbReference type="EMBL" id="ADU91494.1"/>
    </source>
</evidence>
<name>A0A654KGD0_TAYEM</name>
<proteinExistence type="predicted"/>
<dbReference type="EMBL" id="CP002456">
    <property type="protein sequence ID" value="ADU91494.1"/>
    <property type="molecule type" value="Genomic_DNA"/>
</dbReference>
<dbReference type="AlphaFoldDB" id="A0A654KGD0"/>
<sequence>MHDLVKHYGIRIKGDELVVYSTKDNLIENFKNFTAVIKQIVDWDKDLYGDGAYHFDVALSTPKYLQV</sequence>
<dbReference type="Proteomes" id="UP000007472">
    <property type="component" value="Chromosome"/>
</dbReference>
<protein>
    <submittedName>
        <fullName evidence="1">Uncharacterized protein</fullName>
    </submittedName>
</protein>